<feature type="transmembrane region" description="Helical" evidence="1">
    <location>
        <begin position="142"/>
        <end position="165"/>
    </location>
</feature>
<feature type="transmembrane region" description="Helical" evidence="1">
    <location>
        <begin position="326"/>
        <end position="344"/>
    </location>
</feature>
<keyword evidence="4" id="KW-1185">Reference proteome</keyword>
<dbReference type="RefSeq" id="WP_310926907.1">
    <property type="nucleotide sequence ID" value="NZ_JAMQOQ010000001.1"/>
</dbReference>
<organism evidence="3 4">
    <name type="scientific">Halogeometricum luteum</name>
    <dbReference type="NCBI Taxonomy" id="2950537"/>
    <lineage>
        <taxon>Archaea</taxon>
        <taxon>Methanobacteriati</taxon>
        <taxon>Methanobacteriota</taxon>
        <taxon>Stenosarchaea group</taxon>
        <taxon>Halobacteria</taxon>
        <taxon>Halobacteriales</taxon>
        <taxon>Haloferacaceae</taxon>
        <taxon>Halogeometricum</taxon>
    </lineage>
</organism>
<feature type="transmembrane region" description="Helical" evidence="1">
    <location>
        <begin position="259"/>
        <end position="280"/>
    </location>
</feature>
<feature type="transmembrane region" description="Helical" evidence="1">
    <location>
        <begin position="416"/>
        <end position="433"/>
    </location>
</feature>
<gene>
    <name evidence="3" type="ORF">NDI79_02695</name>
</gene>
<dbReference type="Pfam" id="PF07690">
    <property type="entry name" value="MFS_1"/>
    <property type="match status" value="1"/>
</dbReference>
<evidence type="ECO:0000313" key="3">
    <source>
        <dbReference type="EMBL" id="MDS0293078.1"/>
    </source>
</evidence>
<dbReference type="SUPFAM" id="SSF103473">
    <property type="entry name" value="MFS general substrate transporter"/>
    <property type="match status" value="1"/>
</dbReference>
<dbReference type="InterPro" id="IPR020846">
    <property type="entry name" value="MFS_dom"/>
</dbReference>
<feature type="transmembrane region" description="Helical" evidence="1">
    <location>
        <begin position="292"/>
        <end position="314"/>
    </location>
</feature>
<keyword evidence="1" id="KW-1133">Transmembrane helix</keyword>
<feature type="transmembrane region" description="Helical" evidence="1">
    <location>
        <begin position="40"/>
        <end position="62"/>
    </location>
</feature>
<dbReference type="Gene3D" id="1.20.1250.20">
    <property type="entry name" value="MFS general substrate transporter like domains"/>
    <property type="match status" value="1"/>
</dbReference>
<feature type="transmembrane region" description="Helical" evidence="1">
    <location>
        <begin position="171"/>
        <end position="192"/>
    </location>
</feature>
<evidence type="ECO:0000256" key="1">
    <source>
        <dbReference type="SAM" id="Phobius"/>
    </source>
</evidence>
<dbReference type="PANTHER" id="PTHR23518:SF2">
    <property type="entry name" value="MAJOR FACILITATOR SUPERFAMILY TRANSPORTER"/>
    <property type="match status" value="1"/>
</dbReference>
<feature type="transmembrane region" description="Helical" evidence="1">
    <location>
        <begin position="74"/>
        <end position="93"/>
    </location>
</feature>
<evidence type="ECO:0000313" key="4">
    <source>
        <dbReference type="Proteomes" id="UP001254813"/>
    </source>
</evidence>
<reference evidence="3 4" key="1">
    <citation type="submission" date="2022-06" db="EMBL/GenBank/DDBJ databases">
        <title>Halogeometricum sp. a new haloarchaeum isolate from saline soil.</title>
        <authorList>
            <person name="Strakova D."/>
            <person name="Galisteo C."/>
            <person name="Sanchez-Porro C."/>
            <person name="Ventosa A."/>
        </authorList>
    </citation>
    <scope>NUCLEOTIDE SEQUENCE [LARGE SCALE GENOMIC DNA]</scope>
    <source>
        <strain evidence="4">S3BR25-2</strain>
    </source>
</reference>
<protein>
    <submittedName>
        <fullName evidence="3">MFS transporter</fullName>
    </submittedName>
</protein>
<feature type="transmembrane region" description="Helical" evidence="1">
    <location>
        <begin position="387"/>
        <end position="410"/>
    </location>
</feature>
<accession>A0ABU2FYS2</accession>
<feature type="domain" description="Major facilitator superfamily (MFS) profile" evidence="2">
    <location>
        <begin position="1"/>
        <end position="439"/>
    </location>
</feature>
<dbReference type="InterPro" id="IPR036259">
    <property type="entry name" value="MFS_trans_sf"/>
</dbReference>
<keyword evidence="1" id="KW-0472">Membrane</keyword>
<dbReference type="InterPro" id="IPR011701">
    <property type="entry name" value="MFS"/>
</dbReference>
<dbReference type="PANTHER" id="PTHR23518">
    <property type="entry name" value="C-METHYLTRANSFERASE"/>
    <property type="match status" value="1"/>
</dbReference>
<feature type="transmembrane region" description="Helical" evidence="1">
    <location>
        <begin position="99"/>
        <end position="121"/>
    </location>
</feature>
<dbReference type="PROSITE" id="PS50850">
    <property type="entry name" value="MFS"/>
    <property type="match status" value="1"/>
</dbReference>
<feature type="transmembrane region" description="Helical" evidence="1">
    <location>
        <begin position="12"/>
        <end position="34"/>
    </location>
</feature>
<evidence type="ECO:0000259" key="2">
    <source>
        <dbReference type="PROSITE" id="PS50850"/>
    </source>
</evidence>
<name>A0ABU2FYS2_9EURY</name>
<comment type="caution">
    <text evidence="3">The sequence shown here is derived from an EMBL/GenBank/DDBJ whole genome shotgun (WGS) entry which is preliminary data.</text>
</comment>
<dbReference type="EMBL" id="JAMQOQ010000001">
    <property type="protein sequence ID" value="MDS0293078.1"/>
    <property type="molecule type" value="Genomic_DNA"/>
</dbReference>
<keyword evidence="1" id="KW-0812">Transmembrane</keyword>
<feature type="transmembrane region" description="Helical" evidence="1">
    <location>
        <begin position="350"/>
        <end position="375"/>
    </location>
</feature>
<dbReference type="Proteomes" id="UP001254813">
    <property type="component" value="Unassembled WGS sequence"/>
</dbReference>
<sequence length="448" mass="46247">MSETRRPSDAWLYGWAAGYASVGAASVLVPLYAIDLGAGALLVSLIAATAAFAGVPGAILWGKAVSRTHRRRPFILVALGSTGGVLLLAPLLSSPWTVLVANAALWFVVAAAAPVLNLVVVDGYQPHEWSVRFGKLNQYQGYGWLAGLVAGALWSALAGSAFGIAPLPAKRLFFLAAGVVALLGFAAVYVRYPERPRLTERRYVRLLRRVRQDGLGGSRSTRAVPFGPGRVYWALRSLRRNGRSGKPATERFSGELTRYLAAATLFFGGFAVFFAPLPSFLTDVGYTTDHVFALNVVSAAASAVAYAPVGSLAARFDRFRLQTGALLSRVVVFPLVAVVGGALAPPGGLLVVGALFAVIGLAWAFIAVTATDIVADLAAEPVRSEALGAYTALGSLGGGVGSALGGVVAGGVGYEATFALAACCILAAAVVVVRGRRSGRGATGSSGL</sequence>
<proteinExistence type="predicted"/>